<accession>A0ABR1TMR4</accession>
<evidence type="ECO:0000256" key="5">
    <source>
        <dbReference type="ARBA" id="ARBA00042202"/>
    </source>
</evidence>
<comment type="similarity">
    <text evidence="2">Belongs to the glycosyl hydrolase 43 family.</text>
</comment>
<dbReference type="PANTHER" id="PTHR43301">
    <property type="entry name" value="ARABINAN ENDO-1,5-ALPHA-L-ARABINOSIDASE"/>
    <property type="match status" value="1"/>
</dbReference>
<sequence>MEVSTWTDHGATGVSSKNGDTFNAIDANVVRAGNGWVMNFGSFWGDIHQVPLTGDDLKQAPGIPYKQIAFQPAGTQEQEGSHIYERQGMFYLFWSEGICCVFDKTKPAPGGRVQDPPRTSRGPYVDREAKSCAAGGGTNVVEGHGFVYGPGGQGVFSGRTHGTVLYYHYVWLEDT</sequence>
<organism evidence="6 7">
    <name type="scientific">Apiospora saccharicola</name>
    <dbReference type="NCBI Taxonomy" id="335842"/>
    <lineage>
        <taxon>Eukaryota</taxon>
        <taxon>Fungi</taxon>
        <taxon>Dikarya</taxon>
        <taxon>Ascomycota</taxon>
        <taxon>Pezizomycotina</taxon>
        <taxon>Sordariomycetes</taxon>
        <taxon>Xylariomycetidae</taxon>
        <taxon>Amphisphaeriales</taxon>
        <taxon>Apiosporaceae</taxon>
        <taxon>Apiospora</taxon>
    </lineage>
</organism>
<comment type="pathway">
    <text evidence="1">Glycan metabolism; L-arabinan degradation.</text>
</comment>
<dbReference type="Pfam" id="PF04616">
    <property type="entry name" value="Glyco_hydro_43"/>
    <property type="match status" value="1"/>
</dbReference>
<evidence type="ECO:0000313" key="7">
    <source>
        <dbReference type="Proteomes" id="UP001446871"/>
    </source>
</evidence>
<keyword evidence="4" id="KW-0326">Glycosidase</keyword>
<dbReference type="SUPFAM" id="SSF75005">
    <property type="entry name" value="Arabinanase/levansucrase/invertase"/>
    <property type="match status" value="1"/>
</dbReference>
<name>A0ABR1TMR4_9PEZI</name>
<proteinExistence type="inferred from homology"/>
<evidence type="ECO:0000313" key="6">
    <source>
        <dbReference type="EMBL" id="KAK8047903.1"/>
    </source>
</evidence>
<dbReference type="InterPro" id="IPR023296">
    <property type="entry name" value="Glyco_hydro_beta-prop_sf"/>
</dbReference>
<evidence type="ECO:0000256" key="2">
    <source>
        <dbReference type="ARBA" id="ARBA00009865"/>
    </source>
</evidence>
<evidence type="ECO:0000256" key="4">
    <source>
        <dbReference type="ARBA" id="ARBA00023295"/>
    </source>
</evidence>
<keyword evidence="3" id="KW-0378">Hydrolase</keyword>
<comment type="caution">
    <text evidence="6">The sequence shown here is derived from an EMBL/GenBank/DDBJ whole genome shotgun (WGS) entry which is preliminary data.</text>
</comment>
<dbReference type="EMBL" id="JAQQWM010000009">
    <property type="protein sequence ID" value="KAK8047903.1"/>
    <property type="molecule type" value="Genomic_DNA"/>
</dbReference>
<dbReference type="PANTHER" id="PTHR43301:SF3">
    <property type="entry name" value="ARABINAN ENDO-1,5-ALPHA-L-ARABINOSIDASE A-RELATED"/>
    <property type="match status" value="1"/>
</dbReference>
<reference evidence="6 7" key="1">
    <citation type="submission" date="2023-01" db="EMBL/GenBank/DDBJ databases">
        <title>Analysis of 21 Apiospora genomes using comparative genomics revels a genus with tremendous synthesis potential of carbohydrate active enzymes and secondary metabolites.</title>
        <authorList>
            <person name="Sorensen T."/>
        </authorList>
    </citation>
    <scope>NUCLEOTIDE SEQUENCE [LARGE SCALE GENOMIC DNA]</scope>
    <source>
        <strain evidence="6 7">CBS 83171</strain>
    </source>
</reference>
<dbReference type="InterPro" id="IPR050727">
    <property type="entry name" value="GH43_arabinanases"/>
</dbReference>
<evidence type="ECO:0000256" key="3">
    <source>
        <dbReference type="ARBA" id="ARBA00022801"/>
    </source>
</evidence>
<gene>
    <name evidence="6" type="ORF">PG996_015967</name>
</gene>
<protein>
    <recommendedName>
        <fullName evidence="5">Endo-1,5-alpha-L-arabinanase A</fullName>
    </recommendedName>
</protein>
<dbReference type="InterPro" id="IPR006710">
    <property type="entry name" value="Glyco_hydro_43"/>
</dbReference>
<dbReference type="Proteomes" id="UP001446871">
    <property type="component" value="Unassembled WGS sequence"/>
</dbReference>
<evidence type="ECO:0000256" key="1">
    <source>
        <dbReference type="ARBA" id="ARBA00004834"/>
    </source>
</evidence>
<keyword evidence="7" id="KW-1185">Reference proteome</keyword>
<dbReference type="Gene3D" id="2.115.10.20">
    <property type="entry name" value="Glycosyl hydrolase domain, family 43"/>
    <property type="match status" value="1"/>
</dbReference>